<proteinExistence type="inferred from homology"/>
<evidence type="ECO:0000259" key="11">
    <source>
        <dbReference type="Pfam" id="PF07992"/>
    </source>
</evidence>
<evidence type="ECO:0000313" key="13">
    <source>
        <dbReference type="Proteomes" id="UP000398619"/>
    </source>
</evidence>
<dbReference type="SUPFAM" id="SSF51395">
    <property type="entry name" value="FMN-linked oxidoreductases"/>
    <property type="match status" value="1"/>
</dbReference>
<dbReference type="InterPro" id="IPR001155">
    <property type="entry name" value="OxRdtase_FMN_N"/>
</dbReference>
<feature type="domain" description="FAD/NAD(P)-binding" evidence="11">
    <location>
        <begin position="399"/>
        <end position="617"/>
    </location>
</feature>
<name>A0A564TED0_9FIRM</name>
<dbReference type="SUPFAM" id="SSF51905">
    <property type="entry name" value="FAD/NAD(P)-binding domain"/>
    <property type="match status" value="1"/>
</dbReference>
<dbReference type="EC" id="1.3.1.31" evidence="12"/>
<evidence type="ECO:0000256" key="3">
    <source>
        <dbReference type="ARBA" id="ARBA00011048"/>
    </source>
</evidence>
<organism evidence="12 13">
    <name type="scientific">Dorea longicatena</name>
    <dbReference type="NCBI Taxonomy" id="88431"/>
    <lineage>
        <taxon>Bacteria</taxon>
        <taxon>Bacillati</taxon>
        <taxon>Bacillota</taxon>
        <taxon>Clostridia</taxon>
        <taxon>Lachnospirales</taxon>
        <taxon>Lachnospiraceae</taxon>
        <taxon>Dorea</taxon>
    </lineage>
</organism>
<dbReference type="Gene3D" id="3.50.50.60">
    <property type="entry name" value="FAD/NAD(P)-binding domain"/>
    <property type="match status" value="1"/>
</dbReference>
<comment type="cofactor">
    <cofactor evidence="2">
        <name>[4Fe-4S] cluster</name>
        <dbReference type="ChEBI" id="CHEBI:49883"/>
    </cofactor>
</comment>
<keyword evidence="7 12" id="KW-0560">Oxidoreductase</keyword>
<dbReference type="AlphaFoldDB" id="A0A564TED0"/>
<keyword evidence="6" id="KW-0479">Metal-binding</keyword>
<dbReference type="Pfam" id="PF00724">
    <property type="entry name" value="Oxidored_FMN"/>
    <property type="match status" value="1"/>
</dbReference>
<dbReference type="EMBL" id="CABHNM010000033">
    <property type="protein sequence ID" value="VUX04961.1"/>
    <property type="molecule type" value="Genomic_DNA"/>
</dbReference>
<dbReference type="Pfam" id="PF07992">
    <property type="entry name" value="Pyr_redox_2"/>
    <property type="match status" value="1"/>
</dbReference>
<dbReference type="InterPro" id="IPR013785">
    <property type="entry name" value="Aldolase_TIM"/>
</dbReference>
<sequence>MEKKSCGGHGKCYPHLFSPLRIGNIKMKNRIICAPTSPSMIDLNGHFTPEMIAYLEEKAKGGAGVVTYGEAIVHSATGKSHNKQLQLDAFGVRQGMTEAARAIHNAGAYANIQLSHGGMYGGLASVGGDVDTCNVAYGPSDMHMPAGDVKEMPNELVYEIIESYGKAAKLCKETGFDMVQVHAAHGWLFSQFLSPVWNKRTDEFGGSLENRARFFLLALDAVRKAVGPQFPIEARISGDDMTDKGLNLEDCIKVAEMIDDKVDLINVSCGNHEDPDMFCRTHPSAFYPRGVNVYLAAEIKKHVKTPVACVGSLNDPAQMEEIIASGQVDAVELGRASLADPYLPKKAYNDCAEDITPCLRCYECFGATGELEMVKCAVNPTMGEQLAAKYPKPLPEIKKKVLVVGGGPAGMEAAITAANRGHNVTLVEKRNKLGGNLHPAGAAYFKEDIRKLICVLEQRCKKAGVNIFLNTEVTPEYVKDFAPDTLFIAIGSNELRPPIKGLDSDKVVMAIDAELHPEKLGQKVVIIGGGLVGAEASIGFHHEGKECTIIEMKPVIAEEVNSFYRGGLMPEVDKSATCLVNTKVKEIITTGVLCEKDGEEMIVEADTVVCALGFRSPYDKVDELADLVEEYYVIGDCKKVGKIYDAMNTGYYSALLV</sequence>
<dbReference type="GO" id="GO:0010181">
    <property type="term" value="F:FMN binding"/>
    <property type="evidence" value="ECO:0007669"/>
    <property type="project" value="InterPro"/>
</dbReference>
<evidence type="ECO:0000256" key="1">
    <source>
        <dbReference type="ARBA" id="ARBA00001917"/>
    </source>
</evidence>
<accession>A0A564TED0</accession>
<dbReference type="Gene3D" id="3.40.50.720">
    <property type="entry name" value="NAD(P)-binding Rossmann-like Domain"/>
    <property type="match status" value="1"/>
</dbReference>
<evidence type="ECO:0000313" key="12">
    <source>
        <dbReference type="EMBL" id="VUX04961.1"/>
    </source>
</evidence>
<evidence type="ECO:0000256" key="4">
    <source>
        <dbReference type="ARBA" id="ARBA00022630"/>
    </source>
</evidence>
<dbReference type="InterPro" id="IPR036188">
    <property type="entry name" value="FAD/NAD-bd_sf"/>
</dbReference>
<dbReference type="RefSeq" id="WP_028087296.1">
    <property type="nucleotide sequence ID" value="NZ_CABHNM010000033.1"/>
</dbReference>
<dbReference type="PRINTS" id="PR00368">
    <property type="entry name" value="FADPNR"/>
</dbReference>
<evidence type="ECO:0000256" key="2">
    <source>
        <dbReference type="ARBA" id="ARBA00001966"/>
    </source>
</evidence>
<dbReference type="GO" id="GO:0046872">
    <property type="term" value="F:metal ion binding"/>
    <property type="evidence" value="ECO:0007669"/>
    <property type="project" value="UniProtKB-KW"/>
</dbReference>
<dbReference type="PANTHER" id="PTHR42917:SF2">
    <property type="entry name" value="2,4-DIENOYL-COA REDUCTASE [(2E)-ENOYL-COA-PRODUCING]"/>
    <property type="match status" value="1"/>
</dbReference>
<keyword evidence="9" id="KW-0411">Iron-sulfur</keyword>
<evidence type="ECO:0000259" key="10">
    <source>
        <dbReference type="Pfam" id="PF00724"/>
    </source>
</evidence>
<feature type="domain" description="NADH:flavin oxidoreductase/NADH oxidase N-terminal" evidence="10">
    <location>
        <begin position="16"/>
        <end position="349"/>
    </location>
</feature>
<dbReference type="PRINTS" id="PR00469">
    <property type="entry name" value="PNDRDTASEII"/>
</dbReference>
<comment type="cofactor">
    <cofactor evidence="1">
        <name>FMN</name>
        <dbReference type="ChEBI" id="CHEBI:58210"/>
    </cofactor>
</comment>
<dbReference type="CDD" id="cd02803">
    <property type="entry name" value="OYE_like_FMN_family"/>
    <property type="match status" value="1"/>
</dbReference>
<keyword evidence="5" id="KW-0288">FMN</keyword>
<dbReference type="Gene3D" id="3.20.20.70">
    <property type="entry name" value="Aldolase class I"/>
    <property type="match status" value="1"/>
</dbReference>
<dbReference type="InterPro" id="IPR051793">
    <property type="entry name" value="NADH:flavin_oxidoreductase"/>
</dbReference>
<dbReference type="Proteomes" id="UP000398619">
    <property type="component" value="Unassembled WGS sequence"/>
</dbReference>
<gene>
    <name evidence="12" type="primary">fldZ</name>
    <name evidence="12" type="ORF">DLSSTS7063_01480</name>
</gene>
<evidence type="ECO:0000256" key="6">
    <source>
        <dbReference type="ARBA" id="ARBA00022723"/>
    </source>
</evidence>
<dbReference type="GO" id="GO:0051536">
    <property type="term" value="F:iron-sulfur cluster binding"/>
    <property type="evidence" value="ECO:0007669"/>
    <property type="project" value="UniProtKB-KW"/>
</dbReference>
<comment type="similarity">
    <text evidence="3">In the N-terminal section; belongs to the NADH:flavin oxidoreductase/NADH oxidase family.</text>
</comment>
<evidence type="ECO:0000256" key="9">
    <source>
        <dbReference type="ARBA" id="ARBA00023014"/>
    </source>
</evidence>
<dbReference type="PANTHER" id="PTHR42917">
    <property type="entry name" value="2,4-DIENOYL-COA REDUCTASE"/>
    <property type="match status" value="1"/>
</dbReference>
<evidence type="ECO:0000256" key="7">
    <source>
        <dbReference type="ARBA" id="ARBA00023002"/>
    </source>
</evidence>
<evidence type="ECO:0000256" key="8">
    <source>
        <dbReference type="ARBA" id="ARBA00023004"/>
    </source>
</evidence>
<keyword evidence="4" id="KW-0285">Flavoprotein</keyword>
<reference evidence="12 13" key="1">
    <citation type="submission" date="2019-07" db="EMBL/GenBank/DDBJ databases">
        <authorList>
            <person name="Hibberd C M."/>
            <person name="Gehrig L. J."/>
            <person name="Chang H.-W."/>
            <person name="Venkatesh S."/>
        </authorList>
    </citation>
    <scope>NUCLEOTIDE SEQUENCE [LARGE SCALE GENOMIC DNA]</scope>
    <source>
        <strain evidence="12">Dorea_longicatena_SSTS_Bg7063</strain>
    </source>
</reference>
<dbReference type="InterPro" id="IPR023753">
    <property type="entry name" value="FAD/NAD-binding_dom"/>
</dbReference>
<keyword evidence="8" id="KW-0408">Iron</keyword>
<protein>
    <submittedName>
        <fullName evidence="12">2-enoate reductase FldZ</fullName>
        <ecNumber evidence="12">1.3.1.31</ecNumber>
    </submittedName>
</protein>
<dbReference type="GO" id="GO:0047540">
    <property type="term" value="F:2-enoate reductase activity"/>
    <property type="evidence" value="ECO:0007669"/>
    <property type="project" value="UniProtKB-EC"/>
</dbReference>
<evidence type="ECO:0000256" key="5">
    <source>
        <dbReference type="ARBA" id="ARBA00022643"/>
    </source>
</evidence>